<keyword evidence="6" id="KW-1185">Reference proteome</keyword>
<evidence type="ECO:0000256" key="1">
    <source>
        <dbReference type="ARBA" id="ARBA00022679"/>
    </source>
</evidence>
<evidence type="ECO:0000256" key="2">
    <source>
        <dbReference type="ARBA" id="ARBA00023315"/>
    </source>
</evidence>
<dbReference type="SUPFAM" id="SSF55729">
    <property type="entry name" value="Acyl-CoA N-acyltransferases (Nat)"/>
    <property type="match status" value="1"/>
</dbReference>
<dbReference type="GO" id="GO:0016747">
    <property type="term" value="F:acyltransferase activity, transferring groups other than amino-acyl groups"/>
    <property type="evidence" value="ECO:0007669"/>
    <property type="project" value="InterPro"/>
</dbReference>
<dbReference type="RefSeq" id="WP_237378038.1">
    <property type="nucleotide sequence ID" value="NZ_CP071793.1"/>
</dbReference>
<feature type="compositionally biased region" description="Acidic residues" evidence="3">
    <location>
        <begin position="200"/>
        <end position="209"/>
    </location>
</feature>
<name>A0A8A4TGP9_SULCO</name>
<dbReference type="AlphaFoldDB" id="A0A8A4TGP9"/>
<accession>A0A8A4TGP9</accession>
<feature type="region of interest" description="Disordered" evidence="3">
    <location>
        <begin position="173"/>
        <end position="211"/>
    </location>
</feature>
<feature type="compositionally biased region" description="Basic and acidic residues" evidence="3">
    <location>
        <begin position="173"/>
        <end position="186"/>
    </location>
</feature>
<sequence length="308" mass="35383">MSKEVHDAADWKFRNMKGADVEEVLVIIEDHDEDDAEVARQTYKTMGLRNKFVLEVDGDIVGTTGFNEVEASDRTYWLSWTYLDEDYRSRGWGRKMLDCLFERLQQRGARKIFLTTSDYRDPEDGDVYADARRFYESLGFEPELTHRDFYRPGEAMLYYARALEPVQERPACPEEHRMEATGHESADPEGLPPLPAEQDPSAEEGEETEYGVVPGARLTGISEIPETQDAYGLDWQYTEDGSMFTEKNLKKAINKAREWKARVVFCSFPSDIPAVGPRLEAAGFVTCGRLMDFYEDGVHDCHWRLNLD</sequence>
<reference evidence="5" key="1">
    <citation type="submission" date="2021-03" db="EMBL/GenBank/DDBJ databases">
        <title>Acanthopleuribacteraceae sp. M133.</title>
        <authorList>
            <person name="Wang G."/>
        </authorList>
    </citation>
    <scope>NUCLEOTIDE SEQUENCE</scope>
    <source>
        <strain evidence="5">M133</strain>
    </source>
</reference>
<evidence type="ECO:0000259" key="4">
    <source>
        <dbReference type="PROSITE" id="PS51186"/>
    </source>
</evidence>
<evidence type="ECO:0000313" key="6">
    <source>
        <dbReference type="Proteomes" id="UP000663929"/>
    </source>
</evidence>
<gene>
    <name evidence="5" type="ORF">J3U87_22620</name>
</gene>
<dbReference type="PROSITE" id="PS51186">
    <property type="entry name" value="GNAT"/>
    <property type="match status" value="1"/>
</dbReference>
<evidence type="ECO:0000256" key="3">
    <source>
        <dbReference type="SAM" id="MobiDB-lite"/>
    </source>
</evidence>
<dbReference type="InterPro" id="IPR016181">
    <property type="entry name" value="Acyl_CoA_acyltransferase"/>
</dbReference>
<dbReference type="KEGG" id="scor:J3U87_22620"/>
<dbReference type="PANTHER" id="PTHR43877">
    <property type="entry name" value="AMINOALKYLPHOSPHONATE N-ACETYLTRANSFERASE-RELATED-RELATED"/>
    <property type="match status" value="1"/>
</dbReference>
<organism evidence="5 6">
    <name type="scientific">Sulfidibacter corallicola</name>
    <dbReference type="NCBI Taxonomy" id="2818388"/>
    <lineage>
        <taxon>Bacteria</taxon>
        <taxon>Pseudomonadati</taxon>
        <taxon>Acidobacteriota</taxon>
        <taxon>Holophagae</taxon>
        <taxon>Acanthopleuribacterales</taxon>
        <taxon>Acanthopleuribacteraceae</taxon>
        <taxon>Sulfidibacter</taxon>
    </lineage>
</organism>
<keyword evidence="2" id="KW-0012">Acyltransferase</keyword>
<dbReference type="InterPro" id="IPR000182">
    <property type="entry name" value="GNAT_dom"/>
</dbReference>
<dbReference type="Pfam" id="PF00583">
    <property type="entry name" value="Acetyltransf_1"/>
    <property type="match status" value="1"/>
</dbReference>
<dbReference type="EMBL" id="CP071793">
    <property type="protein sequence ID" value="QTD48384.1"/>
    <property type="molecule type" value="Genomic_DNA"/>
</dbReference>
<proteinExistence type="predicted"/>
<feature type="domain" description="N-acetyltransferase" evidence="4">
    <location>
        <begin position="11"/>
        <end position="164"/>
    </location>
</feature>
<dbReference type="Proteomes" id="UP000663929">
    <property type="component" value="Chromosome"/>
</dbReference>
<dbReference type="Gene3D" id="3.40.630.30">
    <property type="match status" value="1"/>
</dbReference>
<evidence type="ECO:0000313" key="5">
    <source>
        <dbReference type="EMBL" id="QTD48384.1"/>
    </source>
</evidence>
<dbReference type="CDD" id="cd04301">
    <property type="entry name" value="NAT_SF"/>
    <property type="match status" value="1"/>
</dbReference>
<dbReference type="InterPro" id="IPR050832">
    <property type="entry name" value="Bact_Acetyltransf"/>
</dbReference>
<keyword evidence="1" id="KW-0808">Transferase</keyword>
<protein>
    <submittedName>
        <fullName evidence="5">GNAT family N-acetyltransferase</fullName>
    </submittedName>
</protein>